<proteinExistence type="predicted"/>
<evidence type="ECO:0000313" key="3">
    <source>
        <dbReference type="Proteomes" id="UP001236500"/>
    </source>
</evidence>
<dbReference type="Pfam" id="PF05960">
    <property type="entry name" value="DUF885"/>
    <property type="match status" value="1"/>
</dbReference>
<keyword evidence="3" id="KW-1185">Reference proteome</keyword>
<dbReference type="InterPro" id="IPR010281">
    <property type="entry name" value="DUF885"/>
</dbReference>
<reference evidence="2 3" key="1">
    <citation type="submission" date="2023-02" db="EMBL/GenBank/DDBJ databases">
        <title>Description and genomic characterization of Microbulbifer bruguierae sp. nov., isolated from the sediment of mangrove plant Bruguiera sexangula.</title>
        <authorList>
            <person name="Long M."/>
        </authorList>
    </citation>
    <scope>NUCLEOTIDE SEQUENCE [LARGE SCALE GENOMIC DNA]</scope>
    <source>
        <strain evidence="2 3">H12</strain>
    </source>
</reference>
<organism evidence="2 3">
    <name type="scientific">Microbulbifer bruguierae</name>
    <dbReference type="NCBI Taxonomy" id="3029061"/>
    <lineage>
        <taxon>Bacteria</taxon>
        <taxon>Pseudomonadati</taxon>
        <taxon>Pseudomonadota</taxon>
        <taxon>Gammaproteobacteria</taxon>
        <taxon>Cellvibrionales</taxon>
        <taxon>Microbulbiferaceae</taxon>
        <taxon>Microbulbifer</taxon>
    </lineage>
</organism>
<dbReference type="Proteomes" id="UP001236500">
    <property type="component" value="Chromosome"/>
</dbReference>
<feature type="signal peptide" evidence="1">
    <location>
        <begin position="1"/>
        <end position="27"/>
    </location>
</feature>
<evidence type="ECO:0000256" key="1">
    <source>
        <dbReference type="SAM" id="SignalP"/>
    </source>
</evidence>
<dbReference type="PANTHER" id="PTHR33361:SF16">
    <property type="entry name" value="DUF885 DOMAIN-CONTAINING PROTEIN"/>
    <property type="match status" value="1"/>
</dbReference>
<dbReference type="EMBL" id="CP118605">
    <property type="protein sequence ID" value="WGL15533.1"/>
    <property type="molecule type" value="Genomic_DNA"/>
</dbReference>
<evidence type="ECO:0000313" key="2">
    <source>
        <dbReference type="EMBL" id="WGL15533.1"/>
    </source>
</evidence>
<sequence>MTLKLRNPLVPSLLALAILSGCQGDEAAQTSPVTPQSESAVVADAKTQAGSATVADSEVETARLTDWLDTKYEEELQFSPIQLTFLGRKDLNGKIDDLSEAAELKQLEWRAATVQELKEKFDYSKLTAAGKESYDLWVFQYEEAKAAEPFKRNSYIFHQMSGPHTLLPTFLISFHKVDDEQSMRAYISRIGESARALGQSLERAQLAAKDGIRPPRFAYEATIEQSRKVIAGQPFGTGEDSPLWADAKQKIAALQEGGKINAETAADLQQQARDALTGKLQPAYDALISWLDQDLENTTAEAKGASSLPNGDDFYGVQLAKYTTLGLSADEVHQIGLDEVARIQKEMEAIREQVKFAGDQQAFFKFLREDEQFYYPNTDEGRQGYLDDTRAFLDEIEEKLPEYFGLLPKAKLEVKRVESFREEDGGAQHYYPGTPDGSRPGTYYVHMSDMGSYSKTDMETTAYHEGNPGHHMQISIAQELTGVPQFRTQAGFSVYAEGWALYSESLAKEMGQFKDPYKDFGRLTAEIWRAIRLVVDTGLHAKGWSEEQAVQYFLDNSAVPEGAARSEVRRYLVWPGQATSYKMGMLKIQELRGKAEQELGDQFDIRTFHDTILGGGALPLPLLEKRVNNWIASVKQA</sequence>
<dbReference type="RefSeq" id="WP_280318431.1">
    <property type="nucleotide sequence ID" value="NZ_CP118605.1"/>
</dbReference>
<dbReference type="PANTHER" id="PTHR33361">
    <property type="entry name" value="GLR0591 PROTEIN"/>
    <property type="match status" value="1"/>
</dbReference>
<gene>
    <name evidence="2" type="ORF">PVT68_12210</name>
</gene>
<keyword evidence="1" id="KW-0732">Signal</keyword>
<feature type="chain" id="PRO_5046369619" evidence="1">
    <location>
        <begin position="28"/>
        <end position="637"/>
    </location>
</feature>
<protein>
    <submittedName>
        <fullName evidence="2">DUF885 domain-containing protein</fullName>
    </submittedName>
</protein>
<name>A0ABY8N9H9_9GAMM</name>
<accession>A0ABY8N9H9</accession>
<dbReference type="PROSITE" id="PS51257">
    <property type="entry name" value="PROKAR_LIPOPROTEIN"/>
    <property type="match status" value="1"/>
</dbReference>